<reference evidence="2 3" key="1">
    <citation type="submission" date="2018-10" db="EMBL/GenBank/DDBJ databases">
        <title>Genome Sequence of Cohnella sp.</title>
        <authorList>
            <person name="Srinivasan S."/>
            <person name="Kim M.K."/>
        </authorList>
    </citation>
    <scope>NUCLEOTIDE SEQUENCE [LARGE SCALE GENOMIC DNA]</scope>
    <source>
        <strain evidence="2 3">18JY8-7</strain>
    </source>
</reference>
<evidence type="ECO:0000313" key="3">
    <source>
        <dbReference type="Proteomes" id="UP000269097"/>
    </source>
</evidence>
<sequence length="301" mass="32094">MKKKVLMLGAGLTLGSALLVTSAFADIGGARGYEAYKDALKQTAATSSATQRIALALQDNGKSLLNVTTTVKEDGKDVSGKAAIQSGGTSQNFEFYNQDGQSVLKAGNSDTYFVTNESGKREMKHADRFKDNPQLSKEMENVVDALVGNLKNEVVLSGSEDGQHSIDMKLTGSRIPSAANVIGSLLIKEMSGKDMQSKMAHRPMGSQALGLDVAQITAEFPELTQDVNIDEVSLHADIDGDQHINSQTIGFKISGKDASGQSHNVVIRADIDTSDLGTTTPDSVNLTGKKVQKIEFADFEH</sequence>
<keyword evidence="3" id="KW-1185">Reference proteome</keyword>
<feature type="signal peptide" evidence="1">
    <location>
        <begin position="1"/>
        <end position="25"/>
    </location>
</feature>
<evidence type="ECO:0000313" key="2">
    <source>
        <dbReference type="EMBL" id="AYQ75185.1"/>
    </source>
</evidence>
<feature type="chain" id="PRO_5018190980" description="DUF2092 domain-containing protein" evidence="1">
    <location>
        <begin position="26"/>
        <end position="301"/>
    </location>
</feature>
<protein>
    <recommendedName>
        <fullName evidence="4">DUF2092 domain-containing protein</fullName>
    </recommendedName>
</protein>
<name>A0A3G3K3Q4_9BACL</name>
<dbReference type="AlphaFoldDB" id="A0A3G3K3Q4"/>
<proteinExistence type="predicted"/>
<organism evidence="2 3">
    <name type="scientific">Cohnella candidum</name>
    <dbReference type="NCBI Taxonomy" id="2674991"/>
    <lineage>
        <taxon>Bacteria</taxon>
        <taxon>Bacillati</taxon>
        <taxon>Bacillota</taxon>
        <taxon>Bacilli</taxon>
        <taxon>Bacillales</taxon>
        <taxon>Paenibacillaceae</taxon>
        <taxon>Cohnella</taxon>
    </lineage>
</organism>
<gene>
    <name evidence="2" type="ORF">EAV92_23125</name>
</gene>
<evidence type="ECO:0000256" key="1">
    <source>
        <dbReference type="SAM" id="SignalP"/>
    </source>
</evidence>
<dbReference type="RefSeq" id="WP_123043265.1">
    <property type="nucleotide sequence ID" value="NZ_CP033433.1"/>
</dbReference>
<dbReference type="Proteomes" id="UP000269097">
    <property type="component" value="Chromosome"/>
</dbReference>
<accession>A0A3G3K3Q4</accession>
<evidence type="ECO:0008006" key="4">
    <source>
        <dbReference type="Google" id="ProtNLM"/>
    </source>
</evidence>
<keyword evidence="1" id="KW-0732">Signal</keyword>
<dbReference type="EMBL" id="CP033433">
    <property type="protein sequence ID" value="AYQ75185.1"/>
    <property type="molecule type" value="Genomic_DNA"/>
</dbReference>
<dbReference type="KEGG" id="coh:EAV92_23125"/>